<reference evidence="2 3" key="1">
    <citation type="journal article" date="2011" name="Genome Res.">
        <title>Phylogeny-wide analysis of social amoeba genomes highlights ancient origins for complex intercellular communication.</title>
        <authorList>
            <person name="Heidel A.J."/>
            <person name="Lawal H.M."/>
            <person name="Felder M."/>
            <person name="Schilde C."/>
            <person name="Helps N.R."/>
            <person name="Tunggal B."/>
            <person name="Rivero F."/>
            <person name="John U."/>
            <person name="Schleicher M."/>
            <person name="Eichinger L."/>
            <person name="Platzer M."/>
            <person name="Noegel A.A."/>
            <person name="Schaap P."/>
            <person name="Gloeckner G."/>
        </authorList>
    </citation>
    <scope>NUCLEOTIDE SEQUENCE [LARGE SCALE GENOMIC DNA]</scope>
    <source>
        <strain evidence="3">ATCC 26659 / Pp 5 / PN500</strain>
    </source>
</reference>
<comment type="caution">
    <text evidence="2">The sequence shown here is derived from an EMBL/GenBank/DDBJ whole genome shotgun (WGS) entry which is preliminary data.</text>
</comment>
<dbReference type="InParanoid" id="D3B368"/>
<keyword evidence="3" id="KW-1185">Reference proteome</keyword>
<evidence type="ECO:0000313" key="3">
    <source>
        <dbReference type="Proteomes" id="UP000001396"/>
    </source>
</evidence>
<accession>D3B368</accession>
<evidence type="ECO:0000256" key="1">
    <source>
        <dbReference type="SAM" id="MobiDB-lite"/>
    </source>
</evidence>
<dbReference type="AlphaFoldDB" id="D3B368"/>
<proteinExistence type="predicted"/>
<evidence type="ECO:0008006" key="4">
    <source>
        <dbReference type="Google" id="ProtNLM"/>
    </source>
</evidence>
<dbReference type="SUPFAM" id="SSF57845">
    <property type="entry name" value="B-box zinc-binding domain"/>
    <property type="match status" value="1"/>
</dbReference>
<dbReference type="GeneID" id="31358356"/>
<evidence type="ECO:0000313" key="2">
    <source>
        <dbReference type="EMBL" id="EFA83766.1"/>
    </source>
</evidence>
<gene>
    <name evidence="2" type="ORF">PPL_02833</name>
</gene>
<organism evidence="2 3">
    <name type="scientific">Heterostelium pallidum (strain ATCC 26659 / Pp 5 / PN500)</name>
    <name type="common">Cellular slime mold</name>
    <name type="synonym">Polysphondylium pallidum</name>
    <dbReference type="NCBI Taxonomy" id="670386"/>
    <lineage>
        <taxon>Eukaryota</taxon>
        <taxon>Amoebozoa</taxon>
        <taxon>Evosea</taxon>
        <taxon>Eumycetozoa</taxon>
        <taxon>Dictyostelia</taxon>
        <taxon>Acytosteliales</taxon>
        <taxon>Acytosteliaceae</taxon>
        <taxon>Heterostelium</taxon>
    </lineage>
</organism>
<protein>
    <recommendedName>
        <fullName evidence="4">B box-type domain-containing protein</fullName>
    </recommendedName>
</protein>
<dbReference type="Proteomes" id="UP000001396">
    <property type="component" value="Unassembled WGS sequence"/>
</dbReference>
<name>D3B368_HETP5</name>
<dbReference type="EMBL" id="ADBJ01000010">
    <property type="protein sequence ID" value="EFA83766.1"/>
    <property type="molecule type" value="Genomic_DNA"/>
</dbReference>
<dbReference type="RefSeq" id="XP_020435883.1">
    <property type="nucleotide sequence ID" value="XM_020573811.1"/>
</dbReference>
<sequence length="292" mass="33874">MTNDTDNNIKSMSCIEHNKSFKVICFTCNKLLCLRCSFNHIKDQPDHCEHSEHIDDIKQALKDISNNDNSENSVNNYDNNSNIDNISDKKQHSTFIESRIDSIWKSLKSSSERYQTLTAKENQIKQHFEQLHQHLITEEHKLKKDIIDDIDKITNEINDNVNELKHLNNILNMNINLMSMNDDHSNNSSSSNDGDSVVLDTTEQYSTITSIISISSSSSLLSFIKDNRQTLFNDNNKKINTKEQLEQYSNNPSLLLLDSIYKYNNQFQPDRMTGERVYSFNDKSEHIFNIKV</sequence>
<feature type="region of interest" description="Disordered" evidence="1">
    <location>
        <begin position="65"/>
        <end position="85"/>
    </location>
</feature>
<dbReference type="FunCoup" id="D3B368">
    <property type="interactions" value="49"/>
</dbReference>